<dbReference type="GO" id="GO:0015192">
    <property type="term" value="F:L-phenylalanine transmembrane transporter activity"/>
    <property type="evidence" value="ECO:0007669"/>
    <property type="project" value="TreeGrafter"/>
</dbReference>
<dbReference type="GO" id="GO:0015808">
    <property type="term" value="P:L-alanine transport"/>
    <property type="evidence" value="ECO:0007669"/>
    <property type="project" value="TreeGrafter"/>
</dbReference>
<dbReference type="Gene3D" id="3.40.50.300">
    <property type="entry name" value="P-loop containing nucleotide triphosphate hydrolases"/>
    <property type="match status" value="1"/>
</dbReference>
<keyword evidence="3" id="KW-0547">Nucleotide-binding</keyword>
<proteinExistence type="predicted"/>
<keyword evidence="4 6" id="KW-0067">ATP-binding</keyword>
<dbReference type="GO" id="GO:0015188">
    <property type="term" value="F:L-isoleucine transmembrane transporter activity"/>
    <property type="evidence" value="ECO:0007669"/>
    <property type="project" value="TreeGrafter"/>
</dbReference>
<keyword evidence="2" id="KW-0472">Membrane</keyword>
<evidence type="ECO:0000313" key="7">
    <source>
        <dbReference type="Proteomes" id="UP000580043"/>
    </source>
</evidence>
<evidence type="ECO:0000256" key="2">
    <source>
        <dbReference type="ARBA" id="ARBA00022475"/>
    </source>
</evidence>
<dbReference type="GO" id="GO:0005524">
    <property type="term" value="F:ATP binding"/>
    <property type="evidence" value="ECO:0007669"/>
    <property type="project" value="UniProtKB-KW"/>
</dbReference>
<protein>
    <submittedName>
        <fullName evidence="6">ABC transporter ATP-binding protein</fullName>
    </submittedName>
</protein>
<evidence type="ECO:0000256" key="1">
    <source>
        <dbReference type="ARBA" id="ARBA00022448"/>
    </source>
</evidence>
<dbReference type="InterPro" id="IPR003593">
    <property type="entry name" value="AAA+_ATPase"/>
</dbReference>
<dbReference type="Proteomes" id="UP000580043">
    <property type="component" value="Unassembled WGS sequence"/>
</dbReference>
<keyword evidence="1" id="KW-0813">Transport</keyword>
<gene>
    <name evidence="6" type="ORF">HHL15_16150</name>
</gene>
<dbReference type="GO" id="GO:1903806">
    <property type="term" value="P:L-isoleucine import across plasma membrane"/>
    <property type="evidence" value="ECO:0007669"/>
    <property type="project" value="TreeGrafter"/>
</dbReference>
<keyword evidence="7" id="KW-1185">Reference proteome</keyword>
<dbReference type="EMBL" id="JABBGA010000014">
    <property type="protein sequence ID" value="NML27286.1"/>
    <property type="molecule type" value="Genomic_DNA"/>
</dbReference>
<sequence>MRVDKVSKSYGTLKVTRDVSFCVEEGQTLGILGPNGAGKTTLFNLISGDVRIDSGGITFAGQDVSGLRPHQRCQAGIGRSYQVPHPFGNMTVFENLVTAACFGARVGERQAWDIAAGILDKTGLLPHANKPAGSLTLLNRKRLELARALATRPRLLLLDEIAGGLTEHEAAELVAELKRIKAEGTTMIWIEHVVHALMSIADRLLVINFGEKLAEGEPVAVMNSPDVRRVYMGLEA</sequence>
<organism evidence="6 7">
    <name type="scientific">Zoogloea dura</name>
    <dbReference type="NCBI Taxonomy" id="2728840"/>
    <lineage>
        <taxon>Bacteria</taxon>
        <taxon>Pseudomonadati</taxon>
        <taxon>Pseudomonadota</taxon>
        <taxon>Betaproteobacteria</taxon>
        <taxon>Rhodocyclales</taxon>
        <taxon>Zoogloeaceae</taxon>
        <taxon>Zoogloea</taxon>
    </lineage>
</organism>
<evidence type="ECO:0000256" key="3">
    <source>
        <dbReference type="ARBA" id="ARBA00022741"/>
    </source>
</evidence>
<accession>A0A848G8W0</accession>
<dbReference type="InterPro" id="IPR003439">
    <property type="entry name" value="ABC_transporter-like_ATP-bd"/>
</dbReference>
<dbReference type="PROSITE" id="PS50893">
    <property type="entry name" value="ABC_TRANSPORTER_2"/>
    <property type="match status" value="1"/>
</dbReference>
<evidence type="ECO:0000259" key="5">
    <source>
        <dbReference type="PROSITE" id="PS50893"/>
    </source>
</evidence>
<dbReference type="PANTHER" id="PTHR45772">
    <property type="entry name" value="CONSERVED COMPONENT OF ABC TRANSPORTER FOR NATURAL AMINO ACIDS-RELATED"/>
    <property type="match status" value="1"/>
</dbReference>
<comment type="caution">
    <text evidence="6">The sequence shown here is derived from an EMBL/GenBank/DDBJ whole genome shotgun (WGS) entry which is preliminary data.</text>
</comment>
<evidence type="ECO:0000313" key="6">
    <source>
        <dbReference type="EMBL" id="NML27286.1"/>
    </source>
</evidence>
<dbReference type="PANTHER" id="PTHR45772:SF7">
    <property type="entry name" value="AMINO ACID ABC TRANSPORTER ATP-BINDING PROTEIN"/>
    <property type="match status" value="1"/>
</dbReference>
<feature type="domain" description="ABC transporter" evidence="5">
    <location>
        <begin position="1"/>
        <end position="234"/>
    </location>
</feature>
<name>A0A848G8W0_9RHOO</name>
<evidence type="ECO:0000256" key="4">
    <source>
        <dbReference type="ARBA" id="ARBA00022840"/>
    </source>
</evidence>
<reference evidence="6 7" key="1">
    <citation type="submission" date="2020-04" db="EMBL/GenBank/DDBJ databases">
        <title>Zoogloea sp. G-4-1-14 isolated from soil.</title>
        <authorList>
            <person name="Dahal R.H."/>
        </authorList>
    </citation>
    <scope>NUCLEOTIDE SEQUENCE [LARGE SCALE GENOMIC DNA]</scope>
    <source>
        <strain evidence="6 7">G-4-1-14</strain>
    </source>
</reference>
<dbReference type="InterPro" id="IPR051120">
    <property type="entry name" value="ABC_AA/LPS_Transport"/>
</dbReference>
<dbReference type="SUPFAM" id="SSF52540">
    <property type="entry name" value="P-loop containing nucleoside triphosphate hydrolases"/>
    <property type="match status" value="1"/>
</dbReference>
<dbReference type="AlphaFoldDB" id="A0A848G8W0"/>
<dbReference type="CDD" id="cd03219">
    <property type="entry name" value="ABC_Mj1267_LivG_branched"/>
    <property type="match status" value="1"/>
</dbReference>
<dbReference type="InterPro" id="IPR027417">
    <property type="entry name" value="P-loop_NTPase"/>
</dbReference>
<dbReference type="SMART" id="SM00382">
    <property type="entry name" value="AAA"/>
    <property type="match status" value="1"/>
</dbReference>
<dbReference type="GO" id="GO:0042941">
    <property type="term" value="P:D-alanine transmembrane transport"/>
    <property type="evidence" value="ECO:0007669"/>
    <property type="project" value="TreeGrafter"/>
</dbReference>
<keyword evidence="2" id="KW-1003">Cell membrane</keyword>
<dbReference type="GO" id="GO:0016887">
    <property type="term" value="F:ATP hydrolysis activity"/>
    <property type="evidence" value="ECO:0007669"/>
    <property type="project" value="InterPro"/>
</dbReference>
<dbReference type="GO" id="GO:1903805">
    <property type="term" value="P:L-valine import across plasma membrane"/>
    <property type="evidence" value="ECO:0007669"/>
    <property type="project" value="TreeGrafter"/>
</dbReference>
<dbReference type="Pfam" id="PF00005">
    <property type="entry name" value="ABC_tran"/>
    <property type="match status" value="1"/>
</dbReference>
<dbReference type="GO" id="GO:0005304">
    <property type="term" value="F:L-valine transmembrane transporter activity"/>
    <property type="evidence" value="ECO:0007669"/>
    <property type="project" value="TreeGrafter"/>
</dbReference>
<dbReference type="GO" id="GO:0005886">
    <property type="term" value="C:plasma membrane"/>
    <property type="evidence" value="ECO:0007669"/>
    <property type="project" value="TreeGrafter"/>
</dbReference>